<dbReference type="Pfam" id="PF00168">
    <property type="entry name" value="C2"/>
    <property type="match status" value="1"/>
</dbReference>
<reference evidence="10" key="1">
    <citation type="submission" date="2023-06" db="EMBL/GenBank/DDBJ databases">
        <title>Genome-scale phylogeny and comparative genomics of the fungal order Sordariales.</title>
        <authorList>
            <consortium name="Lawrence Berkeley National Laboratory"/>
            <person name="Hensen N."/>
            <person name="Bonometti L."/>
            <person name="Westerberg I."/>
            <person name="Brannstrom I.O."/>
            <person name="Guillou S."/>
            <person name="Cros-Aarteil S."/>
            <person name="Calhoun S."/>
            <person name="Haridas S."/>
            <person name="Kuo A."/>
            <person name="Mondo S."/>
            <person name="Pangilinan J."/>
            <person name="Riley R."/>
            <person name="Labutti K."/>
            <person name="Andreopoulos B."/>
            <person name="Lipzen A."/>
            <person name="Chen C."/>
            <person name="Yanf M."/>
            <person name="Daum C."/>
            <person name="Ng V."/>
            <person name="Clum A."/>
            <person name="Steindorff A."/>
            <person name="Ohm R."/>
            <person name="Martin F."/>
            <person name="Silar P."/>
            <person name="Natvig D."/>
            <person name="Lalanne C."/>
            <person name="Gautier V."/>
            <person name="Ament-Velasquez S.L."/>
            <person name="Kruys A."/>
            <person name="Hutchinson M.I."/>
            <person name="Powell A.J."/>
            <person name="Barry K."/>
            <person name="Miller A.N."/>
            <person name="Grigoriev I.V."/>
            <person name="Debuchy R."/>
            <person name="Gladieux P."/>
            <person name="Thoren M.H."/>
            <person name="Johannesson H."/>
        </authorList>
    </citation>
    <scope>NUCLEOTIDE SEQUENCE</scope>
    <source>
        <strain evidence="10">CBS 606.72</strain>
    </source>
</reference>
<feature type="compositionally biased region" description="Low complexity" evidence="7">
    <location>
        <begin position="131"/>
        <end position="156"/>
    </location>
</feature>
<dbReference type="SMART" id="SM00149">
    <property type="entry name" value="PLCYc"/>
    <property type="match status" value="1"/>
</dbReference>
<proteinExistence type="predicted"/>
<keyword evidence="3 6" id="KW-0442">Lipid degradation</keyword>
<dbReference type="InterPro" id="IPR035892">
    <property type="entry name" value="C2_domain_sf"/>
</dbReference>
<protein>
    <recommendedName>
        <fullName evidence="1 6">Phosphoinositide phospholipase C</fullName>
        <ecNumber evidence="1 6">3.1.4.11</ecNumber>
    </recommendedName>
</protein>
<evidence type="ECO:0000256" key="4">
    <source>
        <dbReference type="ARBA" id="ARBA00023098"/>
    </source>
</evidence>
<dbReference type="SUPFAM" id="SSF49562">
    <property type="entry name" value="C2 domain (Calcium/lipid-binding domain, CaLB)"/>
    <property type="match status" value="1"/>
</dbReference>
<dbReference type="Pfam" id="PF16457">
    <property type="entry name" value="PH_12"/>
    <property type="match status" value="1"/>
</dbReference>
<evidence type="ECO:0000256" key="3">
    <source>
        <dbReference type="ARBA" id="ARBA00022963"/>
    </source>
</evidence>
<feature type="region of interest" description="Disordered" evidence="7">
    <location>
        <begin position="680"/>
        <end position="762"/>
    </location>
</feature>
<dbReference type="Pfam" id="PF00388">
    <property type="entry name" value="PI-PLC-X"/>
    <property type="match status" value="1"/>
</dbReference>
<comment type="caution">
    <text evidence="10">The sequence shown here is derived from an EMBL/GenBank/DDBJ whole genome shotgun (WGS) entry which is preliminary data.</text>
</comment>
<dbReference type="InterPro" id="IPR001711">
    <property type="entry name" value="PLipase_C_Pinositol-sp_Y"/>
</dbReference>
<feature type="compositionally biased region" description="Low complexity" evidence="7">
    <location>
        <begin position="210"/>
        <end position="226"/>
    </location>
</feature>
<feature type="region of interest" description="Disordered" evidence="7">
    <location>
        <begin position="1"/>
        <end position="20"/>
    </location>
</feature>
<dbReference type="GO" id="GO:0048015">
    <property type="term" value="P:phosphatidylinositol-mediated signaling"/>
    <property type="evidence" value="ECO:0007669"/>
    <property type="project" value="TreeGrafter"/>
</dbReference>
<organism evidence="10 11">
    <name type="scientific">Immersiella caudata</name>
    <dbReference type="NCBI Taxonomy" id="314043"/>
    <lineage>
        <taxon>Eukaryota</taxon>
        <taxon>Fungi</taxon>
        <taxon>Dikarya</taxon>
        <taxon>Ascomycota</taxon>
        <taxon>Pezizomycotina</taxon>
        <taxon>Sordariomycetes</taxon>
        <taxon>Sordariomycetidae</taxon>
        <taxon>Sordariales</taxon>
        <taxon>Lasiosphaeriaceae</taxon>
        <taxon>Immersiella</taxon>
    </lineage>
</organism>
<name>A0AA39WPR6_9PEZI</name>
<feature type="compositionally biased region" description="Low complexity" evidence="7">
    <location>
        <begin position="94"/>
        <end position="115"/>
    </location>
</feature>
<dbReference type="CDD" id="cd13360">
    <property type="entry name" value="PH_PLC_fungal"/>
    <property type="match status" value="1"/>
</dbReference>
<evidence type="ECO:0000259" key="9">
    <source>
        <dbReference type="PROSITE" id="PS50008"/>
    </source>
</evidence>
<sequence length="1098" mass="122901">MSSESSLARRSRPSKVQTNISLQGQAVAVCSYPMTGSPDFPESQNSSPLLCAEPEAMTASSSLRGSSDDLVPLASRSLEDLGASDLPLKLQEAATTPSAATLSRRTSTASLTPAALKSPSTSAMGEVMKGINSLSRRSSNSFRRVNSIVRRPSSSHPRSRDGSVGPGVMRRRGSTSNPGLSLDQSAFYTDSDDECAVEKDDCGSLFDGQSSTPGTTSSAASTSTAVTTGPVIPETMINGTAMFKVGKRKTQKRITLCYDPKSVKITWDRSKSKAIYIDDIKEILTAEDVGQYRLDSGLDESSASRFFSILYTRQGQSATRMLHLVAEDKDTLAIWTDTLETICKRRQAFATSLMAFDDRALKKWWVNETTAVVGNDKTRHFGVAKTDTLAIEHVCRSLHIHIPAQELRARIDAVKGQKSSTDRLSFAEFLDFVQNLKTRKDIQGVYRQIAENTERGLTKDEFFRFLREVQHENVDEDVAHWEHIFLVFVQKGRPRDTKKLLRIEDALFMSEAGFSSFLTSGSNLPVPREPQHSYKLDRPMNEYYISSSHNTYLLGRQVKGVSSTEGYVSALSRGCRCIEIDCWDGPNDEPIVMHGRSWTTRISFMEVLKTINKHAFTKSRFPLWISLEVRCNFATQANMAKMMIEVFGDKLVREPIKKNPDRLPSPSELEGRILIKVKQAQAHEPLRRRGNSLPSPYQRPLALDNTPIPSSPLLSPTPFSRSNRQVNTPNTITEGEVHDIPSSSPSECESDSEKDSSSRKSASKINPVLGELGVYCVGIQFEGFDTPEAKKYNHIFSFKEKTFTEKSQPGEPKRQLLLHNMRYMMRVYPNGSRVTSSNFDPLIYWKRGVQMAALNWQTFDLGMQINQAMFSGGIDQSGYVLKPIEGREFKLMPELLPSEIVGKRPRKNVSFTINVISAQQLMKPFNFGERRTMDPYVEVEVLLADDKRNKAEPASNGHLPAEDKFRTKIVRENGFNPSFGDAHVFNLTTKYPDLIFIRFNVKLADKSYNDRAPPIATYTVKLTSLNQGYRTIPLHNQWGEQFMFSTLFCRIKKEKVTDIMVDYSEDAPRNGNKLNRGLSKVVRSAPSPKTSIESSRSS</sequence>
<dbReference type="Gene3D" id="3.20.20.190">
    <property type="entry name" value="Phosphatidylinositol (PI) phosphodiesterase"/>
    <property type="match status" value="1"/>
</dbReference>
<comment type="catalytic activity">
    <reaction evidence="6">
        <text>a 1,2-diacyl-sn-glycero-3-phospho-(1D-myo-inositol-4,5-bisphosphate) + H2O = 1D-myo-inositol 1,4,5-trisphosphate + a 1,2-diacyl-sn-glycerol + H(+)</text>
        <dbReference type="Rhea" id="RHEA:33179"/>
        <dbReference type="ChEBI" id="CHEBI:15377"/>
        <dbReference type="ChEBI" id="CHEBI:15378"/>
        <dbReference type="ChEBI" id="CHEBI:17815"/>
        <dbReference type="ChEBI" id="CHEBI:58456"/>
        <dbReference type="ChEBI" id="CHEBI:203600"/>
        <dbReference type="EC" id="3.1.4.11"/>
    </reaction>
</comment>
<dbReference type="PANTHER" id="PTHR10336">
    <property type="entry name" value="PHOSPHOINOSITIDE-SPECIFIC PHOSPHOLIPASE C FAMILY PROTEIN"/>
    <property type="match status" value="1"/>
</dbReference>
<keyword evidence="11" id="KW-1185">Reference proteome</keyword>
<evidence type="ECO:0000256" key="2">
    <source>
        <dbReference type="ARBA" id="ARBA00022801"/>
    </source>
</evidence>
<dbReference type="InterPro" id="IPR037755">
    <property type="entry name" value="Plc1_PH"/>
</dbReference>
<dbReference type="SMART" id="SM00239">
    <property type="entry name" value="C2"/>
    <property type="match status" value="1"/>
</dbReference>
<dbReference type="InterPro" id="IPR001192">
    <property type="entry name" value="PI-PLC_fam"/>
</dbReference>
<keyword evidence="5" id="KW-0807">Transducer</keyword>
<dbReference type="GO" id="GO:0016042">
    <property type="term" value="P:lipid catabolic process"/>
    <property type="evidence" value="ECO:0007669"/>
    <property type="project" value="UniProtKB-KW"/>
</dbReference>
<dbReference type="InterPro" id="IPR001849">
    <property type="entry name" value="PH_domain"/>
</dbReference>
<evidence type="ECO:0000313" key="10">
    <source>
        <dbReference type="EMBL" id="KAK0619304.1"/>
    </source>
</evidence>
<dbReference type="Gene3D" id="2.60.40.150">
    <property type="entry name" value="C2 domain"/>
    <property type="match status" value="1"/>
</dbReference>
<dbReference type="CDD" id="cd00275">
    <property type="entry name" value="C2_PLC_like"/>
    <property type="match status" value="1"/>
</dbReference>
<dbReference type="Proteomes" id="UP001175000">
    <property type="component" value="Unassembled WGS sequence"/>
</dbReference>
<dbReference type="CDD" id="cd08598">
    <property type="entry name" value="PI-PLC1c_yeast"/>
    <property type="match status" value="1"/>
</dbReference>
<dbReference type="SUPFAM" id="SSF51695">
    <property type="entry name" value="PLC-like phosphodiesterases"/>
    <property type="match status" value="1"/>
</dbReference>
<feature type="compositionally biased region" description="Polar residues" evidence="7">
    <location>
        <begin position="174"/>
        <end position="184"/>
    </location>
</feature>
<feature type="region of interest" description="Disordered" evidence="7">
    <location>
        <begin position="206"/>
        <end position="226"/>
    </location>
</feature>
<feature type="region of interest" description="Disordered" evidence="7">
    <location>
        <begin position="94"/>
        <end position="184"/>
    </location>
</feature>
<feature type="domain" description="PI-PLC Y-box" evidence="9">
    <location>
        <begin position="769"/>
        <end position="883"/>
    </location>
</feature>
<feature type="compositionally biased region" description="Low complexity" evidence="7">
    <location>
        <begin position="706"/>
        <end position="722"/>
    </location>
</feature>
<dbReference type="Gene3D" id="1.10.238.10">
    <property type="entry name" value="EF-hand"/>
    <property type="match status" value="1"/>
</dbReference>
<dbReference type="Gene3D" id="2.30.29.30">
    <property type="entry name" value="Pleckstrin-homology domain (PH domain)/Phosphotyrosine-binding domain (PTB)"/>
    <property type="match status" value="1"/>
</dbReference>
<keyword evidence="2 6" id="KW-0378">Hydrolase</keyword>
<dbReference type="PROSITE" id="PS50008">
    <property type="entry name" value="PIPLC_Y_DOMAIN"/>
    <property type="match status" value="1"/>
</dbReference>
<evidence type="ECO:0000256" key="1">
    <source>
        <dbReference type="ARBA" id="ARBA00012368"/>
    </source>
</evidence>
<dbReference type="InterPro" id="IPR011993">
    <property type="entry name" value="PH-like_dom_sf"/>
</dbReference>
<keyword evidence="4 6" id="KW-0443">Lipid metabolism</keyword>
<evidence type="ECO:0000259" key="8">
    <source>
        <dbReference type="PROSITE" id="PS50004"/>
    </source>
</evidence>
<gene>
    <name evidence="10" type="ORF">B0T14DRAFT_432821</name>
</gene>
<dbReference type="InterPro" id="IPR000909">
    <property type="entry name" value="PLipase_C_PInositol-sp_X_dom"/>
</dbReference>
<dbReference type="SMART" id="SM00148">
    <property type="entry name" value="PLCXc"/>
    <property type="match status" value="1"/>
</dbReference>
<evidence type="ECO:0000313" key="11">
    <source>
        <dbReference type="Proteomes" id="UP001175000"/>
    </source>
</evidence>
<dbReference type="EMBL" id="JAULSU010000004">
    <property type="protein sequence ID" value="KAK0619304.1"/>
    <property type="molecule type" value="Genomic_DNA"/>
</dbReference>
<dbReference type="AlphaFoldDB" id="A0AA39WPR6"/>
<accession>A0AA39WPR6</accession>
<dbReference type="PROSITE" id="PS50004">
    <property type="entry name" value="C2"/>
    <property type="match status" value="1"/>
</dbReference>
<dbReference type="SUPFAM" id="SSF47473">
    <property type="entry name" value="EF-hand"/>
    <property type="match status" value="1"/>
</dbReference>
<feature type="region of interest" description="Disordered" evidence="7">
    <location>
        <begin position="1069"/>
        <end position="1098"/>
    </location>
</feature>
<dbReference type="SUPFAM" id="SSF50729">
    <property type="entry name" value="PH domain-like"/>
    <property type="match status" value="1"/>
</dbReference>
<dbReference type="PROSITE" id="PS50007">
    <property type="entry name" value="PIPLC_X_DOMAIN"/>
    <property type="match status" value="1"/>
</dbReference>
<feature type="compositionally biased region" description="Polar residues" evidence="7">
    <location>
        <begin position="1087"/>
        <end position="1098"/>
    </location>
</feature>
<dbReference type="GO" id="GO:0051209">
    <property type="term" value="P:release of sequestered calcium ion into cytosol"/>
    <property type="evidence" value="ECO:0007669"/>
    <property type="project" value="TreeGrafter"/>
</dbReference>
<evidence type="ECO:0000256" key="6">
    <source>
        <dbReference type="RuleBase" id="RU361133"/>
    </source>
</evidence>
<feature type="compositionally biased region" description="Polar residues" evidence="7">
    <location>
        <begin position="723"/>
        <end position="733"/>
    </location>
</feature>
<feature type="region of interest" description="Disordered" evidence="7">
    <location>
        <begin position="35"/>
        <end position="67"/>
    </location>
</feature>
<evidence type="ECO:0000256" key="7">
    <source>
        <dbReference type="SAM" id="MobiDB-lite"/>
    </source>
</evidence>
<dbReference type="InterPro" id="IPR000008">
    <property type="entry name" value="C2_dom"/>
</dbReference>
<dbReference type="GO" id="GO:0004435">
    <property type="term" value="F:phosphatidylinositol-4,5-bisphosphate phospholipase C activity"/>
    <property type="evidence" value="ECO:0007669"/>
    <property type="project" value="UniProtKB-EC"/>
</dbReference>
<feature type="domain" description="C2" evidence="8">
    <location>
        <begin position="891"/>
        <end position="1039"/>
    </location>
</feature>
<dbReference type="EC" id="3.1.4.11" evidence="1 6"/>
<dbReference type="InterPro" id="IPR011992">
    <property type="entry name" value="EF-hand-dom_pair"/>
</dbReference>
<dbReference type="Pfam" id="PF00387">
    <property type="entry name" value="PI-PLC-Y"/>
    <property type="match status" value="1"/>
</dbReference>
<dbReference type="PRINTS" id="PR00390">
    <property type="entry name" value="PHPHLIPASEC"/>
</dbReference>
<dbReference type="PANTHER" id="PTHR10336:SF36">
    <property type="entry name" value="1-PHOSPHATIDYLINOSITOL 4,5-BISPHOSPHATE PHOSPHODIESTERASE BETA-4"/>
    <property type="match status" value="1"/>
</dbReference>
<dbReference type="InterPro" id="IPR017946">
    <property type="entry name" value="PLC-like_Pdiesterase_TIM-brl"/>
</dbReference>
<evidence type="ECO:0000256" key="5">
    <source>
        <dbReference type="ARBA" id="ARBA00023224"/>
    </source>
</evidence>